<dbReference type="PANTHER" id="PTHR43537:SF49">
    <property type="entry name" value="TRANSCRIPTIONAL REGULATORY PROTEIN"/>
    <property type="match status" value="1"/>
</dbReference>
<dbReference type="Proteomes" id="UP001597349">
    <property type="component" value="Unassembled WGS sequence"/>
</dbReference>
<evidence type="ECO:0000256" key="2">
    <source>
        <dbReference type="ARBA" id="ARBA00023125"/>
    </source>
</evidence>
<organism evidence="5 6">
    <name type="scientific">Mesorhizobium calcicola</name>
    <dbReference type="NCBI Taxonomy" id="1300310"/>
    <lineage>
        <taxon>Bacteria</taxon>
        <taxon>Pseudomonadati</taxon>
        <taxon>Pseudomonadota</taxon>
        <taxon>Alphaproteobacteria</taxon>
        <taxon>Hyphomicrobiales</taxon>
        <taxon>Phyllobacteriaceae</taxon>
        <taxon>Mesorhizobium</taxon>
    </lineage>
</organism>
<keyword evidence="1" id="KW-0805">Transcription regulation</keyword>
<sequence length="332" mass="37337">MRPPGRSVKAYRSRPFTSIVMQAAARRPRTNHLDLAQRILDVARQRGFEPGARLPEQQIASLCNVSRTPVRAALSLLAEQGVVRWQADSGYHLAIDLTTQPAIAAELPLTEEDELAEAILRDRSARRLDQTVTVAGLMRRYSAERKTVLKALNKLTEENLLDRAPGQSWLFRRTPDDPEAQGESYEFRLLLEPAAILTSGFRLDGARAATLRLGMEALLALPDAAFDTREFQRLDIDFHGMLAEGCANRFITDALADHLRLRRLPGIYAGVNVFRLRQSLREHLNILDHLESRQYEVAADLLRIHLRLSRNQRPQAASRGAPALFGMISRPD</sequence>
<dbReference type="Gene3D" id="1.10.10.10">
    <property type="entry name" value="Winged helix-like DNA-binding domain superfamily/Winged helix DNA-binding domain"/>
    <property type="match status" value="2"/>
</dbReference>
<dbReference type="Pfam" id="PF00392">
    <property type="entry name" value="GntR"/>
    <property type="match status" value="1"/>
</dbReference>
<keyword evidence="6" id="KW-1185">Reference proteome</keyword>
<dbReference type="RefSeq" id="WP_379017249.1">
    <property type="nucleotide sequence ID" value="NZ_JBHUGY010000009.1"/>
</dbReference>
<reference evidence="6" key="1">
    <citation type="journal article" date="2019" name="Int. J. Syst. Evol. Microbiol.">
        <title>The Global Catalogue of Microorganisms (GCM) 10K type strain sequencing project: providing services to taxonomists for standard genome sequencing and annotation.</title>
        <authorList>
            <consortium name="The Broad Institute Genomics Platform"/>
            <consortium name="The Broad Institute Genome Sequencing Center for Infectious Disease"/>
            <person name="Wu L."/>
            <person name="Ma J."/>
        </authorList>
    </citation>
    <scope>NUCLEOTIDE SEQUENCE [LARGE SCALE GENOMIC DNA]</scope>
    <source>
        <strain evidence="6">CGMCC 1.16226</strain>
    </source>
</reference>
<dbReference type="InterPro" id="IPR011711">
    <property type="entry name" value="GntR_C"/>
</dbReference>
<dbReference type="InterPro" id="IPR036390">
    <property type="entry name" value="WH_DNA-bd_sf"/>
</dbReference>
<accession>A0ABW4W8W4</accession>
<evidence type="ECO:0000313" key="5">
    <source>
        <dbReference type="EMBL" id="MFD2052488.1"/>
    </source>
</evidence>
<evidence type="ECO:0000256" key="3">
    <source>
        <dbReference type="ARBA" id="ARBA00023163"/>
    </source>
</evidence>
<dbReference type="SUPFAM" id="SSF46785">
    <property type="entry name" value="Winged helix' DNA-binding domain"/>
    <property type="match status" value="1"/>
</dbReference>
<dbReference type="PROSITE" id="PS50949">
    <property type="entry name" value="HTH_GNTR"/>
    <property type="match status" value="1"/>
</dbReference>
<comment type="caution">
    <text evidence="5">The sequence shown here is derived from an EMBL/GenBank/DDBJ whole genome shotgun (WGS) entry which is preliminary data.</text>
</comment>
<protein>
    <submittedName>
        <fullName evidence="5">GntR family transcriptional regulator</fullName>
    </submittedName>
</protein>
<keyword evidence="3" id="KW-0804">Transcription</keyword>
<dbReference type="InterPro" id="IPR036388">
    <property type="entry name" value="WH-like_DNA-bd_sf"/>
</dbReference>
<gene>
    <name evidence="5" type="ORF">ACFSQT_05050</name>
</gene>
<dbReference type="Gene3D" id="1.20.120.530">
    <property type="entry name" value="GntR ligand-binding domain-like"/>
    <property type="match status" value="1"/>
</dbReference>
<evidence type="ECO:0000256" key="1">
    <source>
        <dbReference type="ARBA" id="ARBA00023015"/>
    </source>
</evidence>
<name>A0ABW4W8W4_9HYPH</name>
<dbReference type="InterPro" id="IPR000524">
    <property type="entry name" value="Tscrpt_reg_HTH_GntR"/>
</dbReference>
<dbReference type="SMART" id="SM00895">
    <property type="entry name" value="FCD"/>
    <property type="match status" value="1"/>
</dbReference>
<evidence type="ECO:0000313" key="6">
    <source>
        <dbReference type="Proteomes" id="UP001597349"/>
    </source>
</evidence>
<dbReference type="SMART" id="SM00345">
    <property type="entry name" value="HTH_GNTR"/>
    <property type="match status" value="1"/>
</dbReference>
<evidence type="ECO:0000259" key="4">
    <source>
        <dbReference type="PROSITE" id="PS50949"/>
    </source>
</evidence>
<dbReference type="EMBL" id="JBHUGY010000009">
    <property type="protein sequence ID" value="MFD2052488.1"/>
    <property type="molecule type" value="Genomic_DNA"/>
</dbReference>
<dbReference type="SUPFAM" id="SSF48008">
    <property type="entry name" value="GntR ligand-binding domain-like"/>
    <property type="match status" value="1"/>
</dbReference>
<dbReference type="InterPro" id="IPR008920">
    <property type="entry name" value="TF_FadR/GntR_C"/>
</dbReference>
<proteinExistence type="predicted"/>
<feature type="domain" description="HTH gntR-type" evidence="4">
    <location>
        <begin position="29"/>
        <end position="96"/>
    </location>
</feature>
<dbReference type="PANTHER" id="PTHR43537">
    <property type="entry name" value="TRANSCRIPTIONAL REGULATOR, GNTR FAMILY"/>
    <property type="match status" value="1"/>
</dbReference>
<keyword evidence="2" id="KW-0238">DNA-binding</keyword>
<dbReference type="Pfam" id="PF07729">
    <property type="entry name" value="FCD"/>
    <property type="match status" value="1"/>
</dbReference>